<keyword evidence="2 6" id="KW-0812">Transmembrane</keyword>
<feature type="transmembrane region" description="Helical" evidence="6">
    <location>
        <begin position="32"/>
        <end position="49"/>
    </location>
</feature>
<feature type="transmembrane region" description="Helical" evidence="6">
    <location>
        <begin position="191"/>
        <end position="213"/>
    </location>
</feature>
<keyword evidence="3 6" id="KW-1133">Transmembrane helix</keyword>
<comment type="caution">
    <text evidence="8">The sequence shown here is derived from an EMBL/GenBank/DDBJ whole genome shotgun (WGS) entry which is preliminary data.</text>
</comment>
<keyword evidence="9" id="KW-1185">Reference proteome</keyword>
<sequence>MAQEAGPVGAFPPPPGRAPNFAQPEDLGRTNLVVGLAVMAGLTTIMFGLRSYSKTALNTHWYTEDWTCLAAYGLWMCYISTVLVMAHYGEGYHEWEVTKEAYKEVLRWLYIGSILYCPAAYLTKATLLLLEARVFAVYERVSRGVFTFIYVLLFCYIPIMMLKVLVCIPVPATWDSDVKPANCLNQRKVFISDMCLGVFTDIIILLLPLAMTFSLRLPFWTKVKVVALLSAGGIATGVSIFRLYKSILFLEPSDRTEGFVLLDITT</sequence>
<dbReference type="InterPro" id="IPR052337">
    <property type="entry name" value="SAT4-like"/>
</dbReference>
<evidence type="ECO:0000256" key="5">
    <source>
        <dbReference type="ARBA" id="ARBA00038359"/>
    </source>
</evidence>
<comment type="similarity">
    <text evidence="5">Belongs to the SAT4 family.</text>
</comment>
<dbReference type="EMBL" id="CAMGZC010000028">
    <property type="protein sequence ID" value="CAI0641774.1"/>
    <property type="molecule type" value="Genomic_DNA"/>
</dbReference>
<evidence type="ECO:0000256" key="3">
    <source>
        <dbReference type="ARBA" id="ARBA00022989"/>
    </source>
</evidence>
<keyword evidence="4 6" id="KW-0472">Membrane</keyword>
<proteinExistence type="inferred from homology"/>
<dbReference type="PANTHER" id="PTHR33048">
    <property type="entry name" value="PTH11-LIKE INTEGRAL MEMBRANE PROTEIN (AFU_ORTHOLOGUE AFUA_5G11245)"/>
    <property type="match status" value="1"/>
</dbReference>
<evidence type="ECO:0000259" key="7">
    <source>
        <dbReference type="Pfam" id="PF20684"/>
    </source>
</evidence>
<gene>
    <name evidence="8" type="ORF">CGXH109_LOCUS7718</name>
</gene>
<dbReference type="Pfam" id="PF20684">
    <property type="entry name" value="Fung_rhodopsin"/>
    <property type="match status" value="1"/>
</dbReference>
<feature type="domain" description="Rhodopsin" evidence="7">
    <location>
        <begin position="49"/>
        <end position="256"/>
    </location>
</feature>
<comment type="subcellular location">
    <subcellularLocation>
        <location evidence="1">Membrane</location>
        <topology evidence="1">Multi-pass membrane protein</topology>
    </subcellularLocation>
</comment>
<feature type="transmembrane region" description="Helical" evidence="6">
    <location>
        <begin position="108"/>
        <end position="132"/>
    </location>
</feature>
<dbReference type="InterPro" id="IPR049326">
    <property type="entry name" value="Rhodopsin_dom_fungi"/>
</dbReference>
<accession>A0A9W4W797</accession>
<dbReference type="Proteomes" id="UP001152533">
    <property type="component" value="Unassembled WGS sequence"/>
</dbReference>
<name>A0A9W4W797_9PEZI</name>
<feature type="transmembrane region" description="Helical" evidence="6">
    <location>
        <begin position="69"/>
        <end position="88"/>
    </location>
</feature>
<evidence type="ECO:0000256" key="1">
    <source>
        <dbReference type="ARBA" id="ARBA00004141"/>
    </source>
</evidence>
<reference evidence="8" key="1">
    <citation type="submission" date="2022-08" db="EMBL/GenBank/DDBJ databases">
        <authorList>
            <person name="Giroux E."/>
            <person name="Giroux E."/>
        </authorList>
    </citation>
    <scope>NUCLEOTIDE SEQUENCE</scope>
    <source>
        <strain evidence="8">H1091258</strain>
    </source>
</reference>
<dbReference type="AlphaFoldDB" id="A0A9W4W797"/>
<evidence type="ECO:0000256" key="6">
    <source>
        <dbReference type="SAM" id="Phobius"/>
    </source>
</evidence>
<evidence type="ECO:0000256" key="2">
    <source>
        <dbReference type="ARBA" id="ARBA00022692"/>
    </source>
</evidence>
<dbReference type="PANTHER" id="PTHR33048:SF108">
    <property type="entry name" value="INTEGRAL MEMBRANE PROTEIN"/>
    <property type="match status" value="1"/>
</dbReference>
<feature type="transmembrane region" description="Helical" evidence="6">
    <location>
        <begin position="225"/>
        <end position="244"/>
    </location>
</feature>
<feature type="transmembrane region" description="Helical" evidence="6">
    <location>
        <begin position="144"/>
        <end position="171"/>
    </location>
</feature>
<protein>
    <recommendedName>
        <fullName evidence="7">Rhodopsin domain-containing protein</fullName>
    </recommendedName>
</protein>
<organism evidence="8 9">
    <name type="scientific">Colletotrichum noveboracense</name>
    <dbReference type="NCBI Taxonomy" id="2664923"/>
    <lineage>
        <taxon>Eukaryota</taxon>
        <taxon>Fungi</taxon>
        <taxon>Dikarya</taxon>
        <taxon>Ascomycota</taxon>
        <taxon>Pezizomycotina</taxon>
        <taxon>Sordariomycetes</taxon>
        <taxon>Hypocreomycetidae</taxon>
        <taxon>Glomerellales</taxon>
        <taxon>Glomerellaceae</taxon>
        <taxon>Colletotrichum</taxon>
        <taxon>Colletotrichum gloeosporioides species complex</taxon>
    </lineage>
</organism>
<evidence type="ECO:0000256" key="4">
    <source>
        <dbReference type="ARBA" id="ARBA00023136"/>
    </source>
</evidence>
<dbReference type="GO" id="GO:0016020">
    <property type="term" value="C:membrane"/>
    <property type="evidence" value="ECO:0007669"/>
    <property type="project" value="UniProtKB-SubCell"/>
</dbReference>
<evidence type="ECO:0000313" key="8">
    <source>
        <dbReference type="EMBL" id="CAI0641774.1"/>
    </source>
</evidence>
<evidence type="ECO:0000313" key="9">
    <source>
        <dbReference type="Proteomes" id="UP001152533"/>
    </source>
</evidence>